<dbReference type="InterPro" id="IPR036565">
    <property type="entry name" value="Mur-like_cat_sf"/>
</dbReference>
<reference evidence="12 13" key="1">
    <citation type="journal article" date="2016" name="Nat. Commun.">
        <title>Thousands of microbial genomes shed light on interconnected biogeochemical processes in an aquifer system.</title>
        <authorList>
            <person name="Anantharaman K."/>
            <person name="Brown C.T."/>
            <person name="Hug L.A."/>
            <person name="Sharon I."/>
            <person name="Castelle C.J."/>
            <person name="Probst A.J."/>
            <person name="Thomas B.C."/>
            <person name="Singh A."/>
            <person name="Wilkins M.J."/>
            <person name="Karaoz U."/>
            <person name="Brodie E.L."/>
            <person name="Williams K.H."/>
            <person name="Hubbard S.S."/>
            <person name="Banfield J.F."/>
        </authorList>
    </citation>
    <scope>NUCLEOTIDE SEQUENCE [LARGE SCALE GENOMIC DNA]</scope>
</reference>
<evidence type="ECO:0008006" key="14">
    <source>
        <dbReference type="Google" id="ProtNLM"/>
    </source>
</evidence>
<dbReference type="GO" id="GO:0071555">
    <property type="term" value="P:cell wall organization"/>
    <property type="evidence" value="ECO:0007669"/>
    <property type="project" value="UniProtKB-KW"/>
</dbReference>
<dbReference type="GO" id="GO:0009252">
    <property type="term" value="P:peptidoglycan biosynthetic process"/>
    <property type="evidence" value="ECO:0007669"/>
    <property type="project" value="UniProtKB-KW"/>
</dbReference>
<evidence type="ECO:0000259" key="10">
    <source>
        <dbReference type="Pfam" id="PF02875"/>
    </source>
</evidence>
<feature type="domain" description="Mur ligase central" evidence="11">
    <location>
        <begin position="115"/>
        <end position="240"/>
    </location>
</feature>
<evidence type="ECO:0000313" key="12">
    <source>
        <dbReference type="EMBL" id="OGK54606.1"/>
    </source>
</evidence>
<keyword evidence="3" id="KW-0547">Nucleotide-binding</keyword>
<organism evidence="12 13">
    <name type="scientific">Candidatus Roizmanbacteria bacterium RIFCSPLOWO2_02_FULL_36_11</name>
    <dbReference type="NCBI Taxonomy" id="1802071"/>
    <lineage>
        <taxon>Bacteria</taxon>
        <taxon>Candidatus Roizmaniibacteriota</taxon>
    </lineage>
</organism>
<dbReference type="PANTHER" id="PTHR43445:SF3">
    <property type="entry name" value="UDP-N-ACETYLMURAMATE--L-ALANINE LIGASE"/>
    <property type="match status" value="1"/>
</dbReference>
<evidence type="ECO:0000259" key="11">
    <source>
        <dbReference type="Pfam" id="PF08245"/>
    </source>
</evidence>
<proteinExistence type="predicted"/>
<gene>
    <name evidence="12" type="ORF">A3H78_01840</name>
</gene>
<dbReference type="SUPFAM" id="SSF53244">
    <property type="entry name" value="MurD-like peptide ligases, peptide-binding domain"/>
    <property type="match status" value="1"/>
</dbReference>
<feature type="domain" description="Mur ligase N-terminal catalytic" evidence="9">
    <location>
        <begin position="9"/>
        <end position="109"/>
    </location>
</feature>
<keyword evidence="1" id="KW-0436">Ligase</keyword>
<dbReference type="SUPFAM" id="SSF51984">
    <property type="entry name" value="MurCD N-terminal domain"/>
    <property type="match status" value="1"/>
</dbReference>
<evidence type="ECO:0000256" key="7">
    <source>
        <dbReference type="ARBA" id="ARBA00023306"/>
    </source>
</evidence>
<dbReference type="Proteomes" id="UP000177418">
    <property type="component" value="Unassembled WGS sequence"/>
</dbReference>
<evidence type="ECO:0000313" key="13">
    <source>
        <dbReference type="Proteomes" id="UP000177418"/>
    </source>
</evidence>
<dbReference type="Gene3D" id="3.40.50.720">
    <property type="entry name" value="NAD(P)-binding Rossmann-like Domain"/>
    <property type="match status" value="1"/>
</dbReference>
<name>A0A1F7JGC0_9BACT</name>
<evidence type="ECO:0000256" key="8">
    <source>
        <dbReference type="ARBA" id="ARBA00023316"/>
    </source>
</evidence>
<dbReference type="PANTHER" id="PTHR43445">
    <property type="entry name" value="UDP-N-ACETYLMURAMATE--L-ALANINE LIGASE-RELATED"/>
    <property type="match status" value="1"/>
</dbReference>
<accession>A0A1F7JGC0</accession>
<dbReference type="Pfam" id="PF08245">
    <property type="entry name" value="Mur_ligase_M"/>
    <property type="match status" value="1"/>
</dbReference>
<dbReference type="GO" id="GO:0005524">
    <property type="term" value="F:ATP binding"/>
    <property type="evidence" value="ECO:0007669"/>
    <property type="project" value="UniProtKB-KW"/>
</dbReference>
<dbReference type="InterPro" id="IPR004101">
    <property type="entry name" value="Mur_ligase_C"/>
</dbReference>
<evidence type="ECO:0000256" key="6">
    <source>
        <dbReference type="ARBA" id="ARBA00022984"/>
    </source>
</evidence>
<keyword evidence="5" id="KW-0133">Cell shape</keyword>
<keyword evidence="8" id="KW-0961">Cell wall biogenesis/degradation</keyword>
<feature type="domain" description="Mur ligase C-terminal" evidence="10">
    <location>
        <begin position="300"/>
        <end position="432"/>
    </location>
</feature>
<sequence length="449" mass="50053">MDIQKTQNIYMVGIKGVGMTALALILKKMNKNVWGSDLGDEYKTDEVLKKNNISISLGFKEQNINDDIDLVITTAAHGGLSNIEVQKAMERNIVVMTHAQALGQVMNLFKVKISVCGSHGKTTVSAMIAFVFAKLGKKFGYHVGVSSFSGFDAGGFSGFDYFVSEADEYVASPGIDNTPRFMYQNPDIIICTNIDFDHPDVYKSLDEVNDAFTNFLEKLTTKTCKLIYYKNDVLLQKIAGQLLIPEIHTYDLDDAQNLSLNISGKHNRLNAAAVLALFRSMGEDESQVKKAITEFRGSSRRFEKIYENFGSILYDDYAHHPMEIVATIEAARAQYPTRRLLVIFQPHTYSRTQTFKSGFINALAKADISIVTEIYSSKREAAKNFSISSPQLVEEARNQGFKNISFCPIDDLSIKLKTILKRGDVIVTMGAGSIYQAHSDIIRAMNDVM</sequence>
<dbReference type="GO" id="GO:0051301">
    <property type="term" value="P:cell division"/>
    <property type="evidence" value="ECO:0007669"/>
    <property type="project" value="UniProtKB-KW"/>
</dbReference>
<dbReference type="Pfam" id="PF02875">
    <property type="entry name" value="Mur_ligase_C"/>
    <property type="match status" value="1"/>
</dbReference>
<keyword evidence="2" id="KW-0132">Cell division</keyword>
<evidence type="ECO:0000256" key="3">
    <source>
        <dbReference type="ARBA" id="ARBA00022741"/>
    </source>
</evidence>
<evidence type="ECO:0000256" key="2">
    <source>
        <dbReference type="ARBA" id="ARBA00022618"/>
    </source>
</evidence>
<dbReference type="GO" id="GO:0016881">
    <property type="term" value="F:acid-amino acid ligase activity"/>
    <property type="evidence" value="ECO:0007669"/>
    <property type="project" value="InterPro"/>
</dbReference>
<dbReference type="GO" id="GO:0008360">
    <property type="term" value="P:regulation of cell shape"/>
    <property type="evidence" value="ECO:0007669"/>
    <property type="project" value="UniProtKB-KW"/>
</dbReference>
<keyword evidence="6" id="KW-0573">Peptidoglycan synthesis</keyword>
<dbReference type="InterPro" id="IPR000713">
    <property type="entry name" value="Mur_ligase_N"/>
</dbReference>
<dbReference type="Gene3D" id="3.40.1190.10">
    <property type="entry name" value="Mur-like, catalytic domain"/>
    <property type="match status" value="1"/>
</dbReference>
<keyword evidence="4" id="KW-0067">ATP-binding</keyword>
<dbReference type="InterPro" id="IPR036615">
    <property type="entry name" value="Mur_ligase_C_dom_sf"/>
</dbReference>
<evidence type="ECO:0000259" key="9">
    <source>
        <dbReference type="Pfam" id="PF01225"/>
    </source>
</evidence>
<keyword evidence="7" id="KW-0131">Cell cycle</keyword>
<evidence type="ECO:0000256" key="1">
    <source>
        <dbReference type="ARBA" id="ARBA00022598"/>
    </source>
</evidence>
<dbReference type="InterPro" id="IPR050061">
    <property type="entry name" value="MurCDEF_pg_biosynth"/>
</dbReference>
<dbReference type="InterPro" id="IPR013221">
    <property type="entry name" value="Mur_ligase_cen"/>
</dbReference>
<evidence type="ECO:0000256" key="4">
    <source>
        <dbReference type="ARBA" id="ARBA00022840"/>
    </source>
</evidence>
<protein>
    <recommendedName>
        <fullName evidence="14">UDP-N-acetylmuramate--L-alanine ligase</fullName>
    </recommendedName>
</protein>
<dbReference type="EMBL" id="MGAV01000014">
    <property type="protein sequence ID" value="OGK54606.1"/>
    <property type="molecule type" value="Genomic_DNA"/>
</dbReference>
<dbReference type="AlphaFoldDB" id="A0A1F7JGC0"/>
<dbReference type="Pfam" id="PF01225">
    <property type="entry name" value="Mur_ligase"/>
    <property type="match status" value="1"/>
</dbReference>
<dbReference type="Gene3D" id="3.90.190.20">
    <property type="entry name" value="Mur ligase, C-terminal domain"/>
    <property type="match status" value="1"/>
</dbReference>
<evidence type="ECO:0000256" key="5">
    <source>
        <dbReference type="ARBA" id="ARBA00022960"/>
    </source>
</evidence>
<comment type="caution">
    <text evidence="12">The sequence shown here is derived from an EMBL/GenBank/DDBJ whole genome shotgun (WGS) entry which is preliminary data.</text>
</comment>
<dbReference type="SUPFAM" id="SSF53623">
    <property type="entry name" value="MurD-like peptide ligases, catalytic domain"/>
    <property type="match status" value="1"/>
</dbReference>